<gene>
    <name evidence="5" type="ORF">PAC_17767</name>
</gene>
<dbReference type="Gene3D" id="3.20.20.70">
    <property type="entry name" value="Aldolase class I"/>
    <property type="match status" value="1"/>
</dbReference>
<dbReference type="STRING" id="576137.A0A1L7XSC0"/>
<comment type="similarity">
    <text evidence="2">Belongs to the glycosyl hydrolases 36 family.</text>
</comment>
<evidence type="ECO:0000256" key="3">
    <source>
        <dbReference type="ARBA" id="ARBA00023277"/>
    </source>
</evidence>
<dbReference type="Pfam" id="PF05691">
    <property type="entry name" value="Raffinose_syn"/>
    <property type="match status" value="1"/>
</dbReference>
<protein>
    <submittedName>
        <fullName evidence="5">Uncharacterized protein</fullName>
    </submittedName>
</protein>
<keyword evidence="3" id="KW-0119">Carbohydrate metabolism</keyword>
<dbReference type="Proteomes" id="UP000184330">
    <property type="component" value="Unassembled WGS sequence"/>
</dbReference>
<dbReference type="EMBL" id="FJOG01000048">
    <property type="protein sequence ID" value="CZR67868.1"/>
    <property type="molecule type" value="Genomic_DNA"/>
</dbReference>
<reference evidence="5 6" key="1">
    <citation type="submission" date="2016-03" db="EMBL/GenBank/DDBJ databases">
        <authorList>
            <person name="Ploux O."/>
        </authorList>
    </citation>
    <scope>NUCLEOTIDE SEQUENCE [LARGE SCALE GENOMIC DNA]</scope>
    <source>
        <strain evidence="5 6">UAMH 11012</strain>
    </source>
</reference>
<evidence type="ECO:0000256" key="2">
    <source>
        <dbReference type="ARBA" id="ARBA00007240"/>
    </source>
</evidence>
<sequence>MATTEYIVFTPALGQTVIVPLGASRIAVYANSPKLVKLVANFEGGTSDFEQIDLESSGDLYTYKTSFPSSDFPEHISVLANGVQLTGKISFVHGHFRSKDQEFLTELVLEEGEDQKSQKLDWLDINDWEGWAWYRPRETWIEASFTPLSKLSPYTPTHNLLLRPKIPETDPKSVLAVFPASPPGAFIHLSAARFGEVPGVYIRARRVKKCGRIVSYVGAKLTVHNGELSAIRGAIDVARKKYGYSTAPFTRETGHSPFDRLGFCTWSSIGEDVPLTLDLMDDLVHKLAKFNVPVGTFIIDDGWQDIRYGLNGSEKTRGLWSFDTWEHMRSPLSDVVCLIKKTLPTVEDVGVWMTLHGYWNSIAPTSPLAKKYEMRKFKLNRDNIQGIDWPNNDFDGQQSGSISNPENRTWCLPPPHLAYAFWKDYFTSCCDAGISFVKVDDQAYGSLLDGVSGGEEFIALWDSMTRAANEVFGDNKVIHCMAHYERTFNGDIGMGVATQGRKIVIRNSDDFGLSRPDIHRNHIHYNIYNAMLTSQLCLIPDPDMFMTSGKWPEYHAVLRAFFEGPILLADKPGQLDLQVLHKLVGRSTTNSYEVVKAPHTIRPLSRSVWEGCLDEGVGPAIKGVSYFPNAGSASLVLWNARKDALDNAVDIIFESDLIDALEGIEKPVHGDSNLDVAVWLSIAGAAKSVRLRDFGQDVSYEASSSPPVISTLIGPQGMETLTIVPYKHLGDAMVACLGLIDKYAGLAAIQRSQAMAGKLSIDFSLNGVAGFLVALRVEDAQKRVRVTVDNISTLYVVKSKGNGLCLVEVDLANIQAVPGKENWTVEIQI</sequence>
<keyword evidence="6" id="KW-1185">Reference proteome</keyword>
<dbReference type="InterPro" id="IPR008811">
    <property type="entry name" value="Glycosyl_hydrolases_36"/>
</dbReference>
<comment type="catalytic activity">
    <reaction evidence="1">
        <text>Hydrolysis of terminal, non-reducing alpha-D-galactose residues in alpha-D-galactosides, including galactose oligosaccharides, galactomannans and galactolipids.</text>
        <dbReference type="EC" id="3.2.1.22"/>
    </reaction>
</comment>
<evidence type="ECO:0000256" key="1">
    <source>
        <dbReference type="ARBA" id="ARBA00001255"/>
    </source>
</evidence>
<organism evidence="5 6">
    <name type="scientific">Phialocephala subalpina</name>
    <dbReference type="NCBI Taxonomy" id="576137"/>
    <lineage>
        <taxon>Eukaryota</taxon>
        <taxon>Fungi</taxon>
        <taxon>Dikarya</taxon>
        <taxon>Ascomycota</taxon>
        <taxon>Pezizomycotina</taxon>
        <taxon>Leotiomycetes</taxon>
        <taxon>Helotiales</taxon>
        <taxon>Mollisiaceae</taxon>
        <taxon>Phialocephala</taxon>
        <taxon>Phialocephala fortinii species complex</taxon>
    </lineage>
</organism>
<evidence type="ECO:0000313" key="5">
    <source>
        <dbReference type="EMBL" id="CZR67868.1"/>
    </source>
</evidence>
<comment type="catalytic activity">
    <reaction evidence="4">
        <text>alpha-D-galactosyl-(1-&gt;3)-1D-myo-inositol + sucrose = raffinose + myo-inositol</text>
        <dbReference type="Rhea" id="RHEA:20161"/>
        <dbReference type="ChEBI" id="CHEBI:16634"/>
        <dbReference type="ChEBI" id="CHEBI:17268"/>
        <dbReference type="ChEBI" id="CHEBI:17505"/>
        <dbReference type="ChEBI" id="CHEBI:17992"/>
        <dbReference type="EC" id="2.4.1.82"/>
    </reaction>
</comment>
<name>A0A1L7XSC0_9HELO</name>
<dbReference type="AlphaFoldDB" id="A0A1L7XSC0"/>
<proteinExistence type="inferred from homology"/>
<dbReference type="InterPro" id="IPR017853">
    <property type="entry name" value="GH"/>
</dbReference>
<dbReference type="InterPro" id="IPR013785">
    <property type="entry name" value="Aldolase_TIM"/>
</dbReference>
<accession>A0A1L7XSC0</accession>
<evidence type="ECO:0000256" key="4">
    <source>
        <dbReference type="ARBA" id="ARBA00049426"/>
    </source>
</evidence>
<dbReference type="PANTHER" id="PTHR31268">
    <property type="match status" value="1"/>
</dbReference>
<evidence type="ECO:0000313" key="6">
    <source>
        <dbReference type="Proteomes" id="UP000184330"/>
    </source>
</evidence>
<dbReference type="GO" id="GO:0047274">
    <property type="term" value="F:galactinol-sucrose galactosyltransferase activity"/>
    <property type="evidence" value="ECO:0007669"/>
    <property type="project" value="UniProtKB-EC"/>
</dbReference>
<dbReference type="OrthoDB" id="4664297at2759"/>
<dbReference type="GO" id="GO:0004557">
    <property type="term" value="F:alpha-galactosidase activity"/>
    <property type="evidence" value="ECO:0007669"/>
    <property type="project" value="UniProtKB-EC"/>
</dbReference>
<dbReference type="SUPFAM" id="SSF51445">
    <property type="entry name" value="(Trans)glycosidases"/>
    <property type="match status" value="1"/>
</dbReference>
<dbReference type="PANTHER" id="PTHR31268:SF32">
    <property type="entry name" value="GALACTINOL--SUCROSE GALACTOSYLTRANSFERASE 2-RELATED"/>
    <property type="match status" value="1"/>
</dbReference>